<evidence type="ECO:0000256" key="5">
    <source>
        <dbReference type="HAMAP-Rule" id="MF_00902"/>
    </source>
</evidence>
<dbReference type="GO" id="GO:0065002">
    <property type="term" value="P:intracellular protein transmembrane transport"/>
    <property type="evidence" value="ECO:0007669"/>
    <property type="project" value="TreeGrafter"/>
</dbReference>
<organism evidence="6 7">
    <name type="scientific">Paenibacillus protaetiae</name>
    <dbReference type="NCBI Taxonomy" id="2509456"/>
    <lineage>
        <taxon>Bacteria</taxon>
        <taxon>Bacillati</taxon>
        <taxon>Bacillota</taxon>
        <taxon>Bacilli</taxon>
        <taxon>Bacillales</taxon>
        <taxon>Paenibacillaceae</taxon>
        <taxon>Paenibacillus</taxon>
    </lineage>
</organism>
<keyword evidence="7" id="KW-1185">Reference proteome</keyword>
<dbReference type="PANTHER" id="PTHR30371:SF4">
    <property type="entry name" value="SEC-INDEPENDENT PROTEIN TRANSLOCASE PROTEIN TATCD"/>
    <property type="match status" value="1"/>
</dbReference>
<evidence type="ECO:0000256" key="3">
    <source>
        <dbReference type="ARBA" id="ARBA00022989"/>
    </source>
</evidence>
<dbReference type="Proteomes" id="UP000293568">
    <property type="component" value="Chromosome"/>
</dbReference>
<feature type="transmembrane region" description="Helical" evidence="5">
    <location>
        <begin position="145"/>
        <end position="175"/>
    </location>
</feature>
<dbReference type="GO" id="GO:0033281">
    <property type="term" value="C:TAT protein transport complex"/>
    <property type="evidence" value="ECO:0007669"/>
    <property type="project" value="UniProtKB-UniRule"/>
</dbReference>
<dbReference type="KEGG" id="pprt:ET464_11195"/>
<name>A0A4P6F1E1_9BACL</name>
<comment type="subunit">
    <text evidence="5">Forms a complex with TatA.</text>
</comment>
<feature type="transmembrane region" description="Helical" evidence="5">
    <location>
        <begin position="14"/>
        <end position="39"/>
    </location>
</feature>
<dbReference type="PROSITE" id="PS01218">
    <property type="entry name" value="TATC"/>
    <property type="match status" value="1"/>
</dbReference>
<comment type="subcellular location">
    <subcellularLocation>
        <location evidence="5">Cell membrane</location>
        <topology evidence="5">Multi-pass membrane protein</topology>
    </subcellularLocation>
    <subcellularLocation>
        <location evidence="1">Membrane</location>
        <topology evidence="1">Multi-pass membrane protein</topology>
    </subcellularLocation>
</comment>
<evidence type="ECO:0000256" key="2">
    <source>
        <dbReference type="ARBA" id="ARBA00022692"/>
    </source>
</evidence>
<keyword evidence="5" id="KW-1003">Cell membrane</keyword>
<keyword evidence="5" id="KW-0811">Translocation</keyword>
<dbReference type="GO" id="GO:0043953">
    <property type="term" value="P:protein transport by the Tat complex"/>
    <property type="evidence" value="ECO:0007669"/>
    <property type="project" value="UniProtKB-UniRule"/>
</dbReference>
<evidence type="ECO:0000256" key="1">
    <source>
        <dbReference type="ARBA" id="ARBA00004141"/>
    </source>
</evidence>
<dbReference type="InterPro" id="IPR019820">
    <property type="entry name" value="Sec-indep_translocase_CS"/>
</dbReference>
<keyword evidence="4 5" id="KW-0472">Membrane</keyword>
<dbReference type="PANTHER" id="PTHR30371">
    <property type="entry name" value="SEC-INDEPENDENT PROTEIN TRANSLOCASE PROTEIN TATC"/>
    <property type="match status" value="1"/>
</dbReference>
<dbReference type="AlphaFoldDB" id="A0A4P6F1E1"/>
<feature type="transmembrane region" description="Helical" evidence="5">
    <location>
        <begin position="211"/>
        <end position="229"/>
    </location>
</feature>
<sequence length="245" mass="28176">MPLMEHLGELRKRIVYVLIVLLLALIGGLFAADPAYHYLTTREPANTMTLHAFSLWDGIGIYMKFAIVIGLIPTIPFAAYQLWAFVKPALRKHEQRATLKYIPFALIMFLIGLSFSYLVVFPLAFNFTRHVSSQLQLEETYGITQYFSFMFSIVIPIALLFELPLAIMFLTAIRVLNPLRLRKMRRLAYFILIAIGVIVTPPDFISDSLVAIPLILLYELSVFMSRMIYRKQVAADQQWENEYAT</sequence>
<feature type="transmembrane region" description="Helical" evidence="5">
    <location>
        <begin position="101"/>
        <end position="125"/>
    </location>
</feature>
<evidence type="ECO:0000256" key="4">
    <source>
        <dbReference type="ARBA" id="ARBA00023136"/>
    </source>
</evidence>
<protein>
    <recommendedName>
        <fullName evidence="5">Sec-independent protein translocase protein TatC</fullName>
    </recommendedName>
</protein>
<reference evidence="6 7" key="1">
    <citation type="submission" date="2019-01" db="EMBL/GenBank/DDBJ databases">
        <title>Genome sequencing of strain FW100M-2.</title>
        <authorList>
            <person name="Heo J."/>
            <person name="Kim S.-J."/>
            <person name="Kim J.-S."/>
            <person name="Hong S.-B."/>
            <person name="Kwon S.-W."/>
        </authorList>
    </citation>
    <scope>NUCLEOTIDE SEQUENCE [LARGE SCALE GENOMIC DNA]</scope>
    <source>
        <strain evidence="6 7">FW100M-2</strain>
    </source>
</reference>
<dbReference type="OrthoDB" id="9777044at2"/>
<keyword evidence="5" id="KW-0813">Transport</keyword>
<dbReference type="PRINTS" id="PR01840">
    <property type="entry name" value="TATCFAMILY"/>
</dbReference>
<dbReference type="RefSeq" id="WP_129444300.1">
    <property type="nucleotide sequence ID" value="NZ_CP035492.1"/>
</dbReference>
<dbReference type="NCBIfam" id="TIGR00945">
    <property type="entry name" value="tatC"/>
    <property type="match status" value="1"/>
</dbReference>
<evidence type="ECO:0000313" key="7">
    <source>
        <dbReference type="Proteomes" id="UP000293568"/>
    </source>
</evidence>
<gene>
    <name evidence="5 6" type="primary">tatC</name>
    <name evidence="6" type="ORF">ET464_11195</name>
</gene>
<keyword evidence="2 5" id="KW-0812">Transmembrane</keyword>
<comment type="similarity">
    <text evidence="5">Belongs to the TatC family.</text>
</comment>
<keyword evidence="5" id="KW-0653">Protein transport</keyword>
<dbReference type="GO" id="GO:0009977">
    <property type="term" value="F:proton motive force dependent protein transmembrane transporter activity"/>
    <property type="evidence" value="ECO:0007669"/>
    <property type="project" value="TreeGrafter"/>
</dbReference>
<feature type="transmembrane region" description="Helical" evidence="5">
    <location>
        <begin position="59"/>
        <end position="80"/>
    </location>
</feature>
<keyword evidence="3 5" id="KW-1133">Transmembrane helix</keyword>
<comment type="function">
    <text evidence="5">Part of the twin-arginine translocation (Tat) system that transports large folded proteins containing a characteristic twin-arginine motif in their signal peptide across membranes.</text>
</comment>
<proteinExistence type="inferred from homology"/>
<dbReference type="Pfam" id="PF00902">
    <property type="entry name" value="TatC"/>
    <property type="match status" value="1"/>
</dbReference>
<evidence type="ECO:0000313" key="6">
    <source>
        <dbReference type="EMBL" id="QAY68463.1"/>
    </source>
</evidence>
<dbReference type="HAMAP" id="MF_00902">
    <property type="entry name" value="TatC"/>
    <property type="match status" value="1"/>
</dbReference>
<feature type="transmembrane region" description="Helical" evidence="5">
    <location>
        <begin position="187"/>
        <end position="205"/>
    </location>
</feature>
<accession>A0A4P6F1E1</accession>
<dbReference type="InterPro" id="IPR002033">
    <property type="entry name" value="TatC"/>
</dbReference>
<dbReference type="EMBL" id="CP035492">
    <property type="protein sequence ID" value="QAY68463.1"/>
    <property type="molecule type" value="Genomic_DNA"/>
</dbReference>